<organism evidence="2 3">
    <name type="scientific">Alternaria alternata</name>
    <name type="common">Alternaria rot fungus</name>
    <name type="synonym">Torula alternata</name>
    <dbReference type="NCBI Taxonomy" id="5599"/>
    <lineage>
        <taxon>Eukaryota</taxon>
        <taxon>Fungi</taxon>
        <taxon>Dikarya</taxon>
        <taxon>Ascomycota</taxon>
        <taxon>Pezizomycotina</taxon>
        <taxon>Dothideomycetes</taxon>
        <taxon>Pleosporomycetidae</taxon>
        <taxon>Pleosporales</taxon>
        <taxon>Pleosporineae</taxon>
        <taxon>Pleosporaceae</taxon>
        <taxon>Alternaria</taxon>
        <taxon>Alternaria sect. Alternaria</taxon>
        <taxon>Alternaria alternata complex</taxon>
    </lineage>
</organism>
<dbReference type="KEGG" id="aalt:CC77DRAFT_1021284"/>
<dbReference type="EMBL" id="KV441480">
    <property type="protein sequence ID" value="OAG19948.1"/>
    <property type="molecule type" value="Genomic_DNA"/>
</dbReference>
<evidence type="ECO:0000256" key="1">
    <source>
        <dbReference type="SAM" id="SignalP"/>
    </source>
</evidence>
<protein>
    <submittedName>
        <fullName evidence="2">Uncharacterized protein</fullName>
    </submittedName>
</protein>
<keyword evidence="1" id="KW-0732">Signal</keyword>
<accession>A0A177DKW7</accession>
<proteinExistence type="predicted"/>
<dbReference type="RefSeq" id="XP_018385369.1">
    <property type="nucleotide sequence ID" value="XM_018525235.1"/>
</dbReference>
<feature type="signal peptide" evidence="1">
    <location>
        <begin position="1"/>
        <end position="18"/>
    </location>
</feature>
<feature type="chain" id="PRO_5008059548" evidence="1">
    <location>
        <begin position="19"/>
        <end position="98"/>
    </location>
</feature>
<sequence>MKLVSALTCALLATVAQANYRCRCTPAGRVNNISDDCCRSRITLSDGTRVVGNVESGGFCAYYTSGWSTPEFSNSYANCCRASSGNPATSDGAQCNTF</sequence>
<keyword evidence="3" id="KW-1185">Reference proteome</keyword>
<dbReference type="Proteomes" id="UP000077248">
    <property type="component" value="Unassembled WGS sequence"/>
</dbReference>
<evidence type="ECO:0000313" key="2">
    <source>
        <dbReference type="EMBL" id="OAG19948.1"/>
    </source>
</evidence>
<reference evidence="2 3" key="1">
    <citation type="submission" date="2016-05" db="EMBL/GenBank/DDBJ databases">
        <title>Comparative analysis of secretome profiles of manganese(II)-oxidizing ascomycete fungi.</title>
        <authorList>
            <consortium name="DOE Joint Genome Institute"/>
            <person name="Zeiner C.A."/>
            <person name="Purvine S.O."/>
            <person name="Zink E.M."/>
            <person name="Wu S."/>
            <person name="Pasa-Tolic L."/>
            <person name="Chaput D.L."/>
            <person name="Haridas S."/>
            <person name="Grigoriev I.V."/>
            <person name="Santelli C.M."/>
            <person name="Hansel C.M."/>
        </authorList>
    </citation>
    <scope>NUCLEOTIDE SEQUENCE [LARGE SCALE GENOMIC DNA]</scope>
    <source>
        <strain evidence="2 3">SRC1lrK2f</strain>
    </source>
</reference>
<name>A0A177DKW7_ALTAL</name>
<evidence type="ECO:0000313" key="3">
    <source>
        <dbReference type="Proteomes" id="UP000077248"/>
    </source>
</evidence>
<dbReference type="VEuPathDB" id="FungiDB:CC77DRAFT_1021284"/>
<gene>
    <name evidence="2" type="ORF">CC77DRAFT_1021284</name>
</gene>
<dbReference type="GeneID" id="29110829"/>
<dbReference type="AlphaFoldDB" id="A0A177DKW7"/>